<sequence length="129" mass="13567">MSVSLLKIELSPMGNKANNTNVNLVWGGAGRCCPTQCHCPRNHLTLTRGAENPYNPRVTGGTMPLLYRATYALRHLTTGHVCPATSGHACPVISHCGPSVPCGLSAQATSDLSPVITSARVSHSLCPPH</sequence>
<gene>
    <name evidence="1" type="ORF">Pmani_036597</name>
</gene>
<dbReference type="AlphaFoldDB" id="A0AAE1TP94"/>
<evidence type="ECO:0000313" key="1">
    <source>
        <dbReference type="EMBL" id="KAK4290509.1"/>
    </source>
</evidence>
<keyword evidence="2" id="KW-1185">Reference proteome</keyword>
<dbReference type="EMBL" id="JAWZYT010005456">
    <property type="protein sequence ID" value="KAK4290509.1"/>
    <property type="molecule type" value="Genomic_DNA"/>
</dbReference>
<name>A0AAE1TP94_9EUCA</name>
<organism evidence="1 2">
    <name type="scientific">Petrolisthes manimaculis</name>
    <dbReference type="NCBI Taxonomy" id="1843537"/>
    <lineage>
        <taxon>Eukaryota</taxon>
        <taxon>Metazoa</taxon>
        <taxon>Ecdysozoa</taxon>
        <taxon>Arthropoda</taxon>
        <taxon>Crustacea</taxon>
        <taxon>Multicrustacea</taxon>
        <taxon>Malacostraca</taxon>
        <taxon>Eumalacostraca</taxon>
        <taxon>Eucarida</taxon>
        <taxon>Decapoda</taxon>
        <taxon>Pleocyemata</taxon>
        <taxon>Anomura</taxon>
        <taxon>Galatheoidea</taxon>
        <taxon>Porcellanidae</taxon>
        <taxon>Petrolisthes</taxon>
    </lineage>
</organism>
<dbReference type="Proteomes" id="UP001292094">
    <property type="component" value="Unassembled WGS sequence"/>
</dbReference>
<protein>
    <submittedName>
        <fullName evidence="1">Uncharacterized protein</fullName>
    </submittedName>
</protein>
<accession>A0AAE1TP94</accession>
<comment type="caution">
    <text evidence="1">The sequence shown here is derived from an EMBL/GenBank/DDBJ whole genome shotgun (WGS) entry which is preliminary data.</text>
</comment>
<evidence type="ECO:0000313" key="2">
    <source>
        <dbReference type="Proteomes" id="UP001292094"/>
    </source>
</evidence>
<proteinExistence type="predicted"/>
<reference evidence="1" key="1">
    <citation type="submission" date="2023-11" db="EMBL/GenBank/DDBJ databases">
        <title>Genome assemblies of two species of porcelain crab, Petrolisthes cinctipes and Petrolisthes manimaculis (Anomura: Porcellanidae).</title>
        <authorList>
            <person name="Angst P."/>
        </authorList>
    </citation>
    <scope>NUCLEOTIDE SEQUENCE</scope>
    <source>
        <strain evidence="1">PB745_02</strain>
        <tissue evidence="1">Gill</tissue>
    </source>
</reference>